<evidence type="ECO:0008006" key="3">
    <source>
        <dbReference type="Google" id="ProtNLM"/>
    </source>
</evidence>
<proteinExistence type="predicted"/>
<accession>I0IB71</accession>
<dbReference type="KEGG" id="phm:PSMK_03500"/>
<reference evidence="1 2" key="1">
    <citation type="submission" date="2012-02" db="EMBL/GenBank/DDBJ databases">
        <title>Complete genome sequence of Phycisphaera mikurensis NBRC 102666.</title>
        <authorList>
            <person name="Ankai A."/>
            <person name="Hosoyama A."/>
            <person name="Terui Y."/>
            <person name="Sekine M."/>
            <person name="Fukai R."/>
            <person name="Kato Y."/>
            <person name="Nakamura S."/>
            <person name="Yamada-Narita S."/>
            <person name="Kawakoshi A."/>
            <person name="Fukunaga Y."/>
            <person name="Yamazaki S."/>
            <person name="Fujita N."/>
        </authorList>
    </citation>
    <scope>NUCLEOTIDE SEQUENCE [LARGE SCALE GENOMIC DNA]</scope>
    <source>
        <strain evidence="2">NBRC 102666 / KCTC 22515 / FYK2301M01</strain>
    </source>
</reference>
<dbReference type="Proteomes" id="UP000007881">
    <property type="component" value="Chromosome"/>
</dbReference>
<evidence type="ECO:0000313" key="1">
    <source>
        <dbReference type="EMBL" id="BAM02509.1"/>
    </source>
</evidence>
<keyword evidence="2" id="KW-1185">Reference proteome</keyword>
<evidence type="ECO:0000313" key="2">
    <source>
        <dbReference type="Proteomes" id="UP000007881"/>
    </source>
</evidence>
<gene>
    <name evidence="1" type="ordered locus">PSMK_03500</name>
</gene>
<dbReference type="AlphaFoldDB" id="I0IB71"/>
<organism evidence="1 2">
    <name type="scientific">Phycisphaera mikurensis (strain NBRC 102666 / KCTC 22515 / FYK2301M01)</name>
    <dbReference type="NCBI Taxonomy" id="1142394"/>
    <lineage>
        <taxon>Bacteria</taxon>
        <taxon>Pseudomonadati</taxon>
        <taxon>Planctomycetota</taxon>
        <taxon>Phycisphaerae</taxon>
        <taxon>Phycisphaerales</taxon>
        <taxon>Phycisphaeraceae</taxon>
        <taxon>Phycisphaera</taxon>
    </lineage>
</organism>
<protein>
    <recommendedName>
        <fullName evidence="3">DUF1559 domain-containing protein</fullName>
    </recommendedName>
</protein>
<sequence length="399" mass="40096">MEGVAGRIAALFAAADPASGAPVPAGLARRAAALVRDGGAAAAPAATLLPRDADLLDAWLADGANGPPPAGLAGLDALLAGAAASLGAEGVPAGLAPRTLERLAAQRRAEALAAQIDRFRGPNGPEADAASVAGRIGFGRSLRSGFRQVLSAAAVLLIGSALLLPVLRQSSVEAGRLACMNNLRAAGGAFAQYAADFGGVMPRAAGFSGAPLAGLLPSAASAADTAGPADLPPRFSGGNAQHLALLATRGGGYLPVERLICNGQPGEAAAAAGRFAWRMAGAAAYSYQSQAGPRPLRLDDARSDLGVLADRNPLFVLRAGRLVPVAGRPEMTPSRLHRGEGQNVLTAAGDARWTVRPSLGVPVLPGRSPAWDHLWAPESASADSRTTPVDIAQDAVLVP</sequence>
<dbReference type="EMBL" id="AP012338">
    <property type="protein sequence ID" value="BAM02509.1"/>
    <property type="molecule type" value="Genomic_DNA"/>
</dbReference>
<dbReference type="STRING" id="1142394.PSMK_03500"/>
<dbReference type="HOGENOM" id="CLU_690487_0_0_0"/>
<name>I0IB71_PHYMF</name>